<reference evidence="2" key="1">
    <citation type="journal article" date="2019" name="PLoS Negl. Trop. Dis.">
        <title>Revisiting the worldwide diversity of Leptospira species in the environment.</title>
        <authorList>
            <person name="Vincent A.T."/>
            <person name="Schiettekatte O."/>
            <person name="Bourhy P."/>
            <person name="Veyrier F.J."/>
            <person name="Picardeau M."/>
        </authorList>
    </citation>
    <scope>NUCLEOTIDE SEQUENCE [LARGE SCALE GENOMIC DNA]</scope>
    <source>
        <strain evidence="2">201400974</strain>
    </source>
</reference>
<gene>
    <name evidence="2" type="ORF">EHS11_11830</name>
</gene>
<evidence type="ECO:0000313" key="3">
    <source>
        <dbReference type="Proteomes" id="UP000298264"/>
    </source>
</evidence>
<evidence type="ECO:0000259" key="1">
    <source>
        <dbReference type="Pfam" id="PF26209"/>
    </source>
</evidence>
<dbReference type="AlphaFoldDB" id="A0A4R9LQ69"/>
<dbReference type="RefSeq" id="WP_135764617.1">
    <property type="nucleotide sequence ID" value="NZ_RQHV01000050.1"/>
</dbReference>
<organism evidence="2 3">
    <name type="scientific">Leptospira ilyithenensis</name>
    <dbReference type="NCBI Taxonomy" id="2484901"/>
    <lineage>
        <taxon>Bacteria</taxon>
        <taxon>Pseudomonadati</taxon>
        <taxon>Spirochaetota</taxon>
        <taxon>Spirochaetia</taxon>
        <taxon>Leptospirales</taxon>
        <taxon>Leptospiraceae</taxon>
        <taxon>Leptospira</taxon>
    </lineage>
</organism>
<dbReference type="InterPro" id="IPR058970">
    <property type="entry name" value="Phage_phiTE_241_C"/>
</dbReference>
<dbReference type="EMBL" id="RQHV01000050">
    <property type="protein sequence ID" value="TGN09765.1"/>
    <property type="molecule type" value="Genomic_DNA"/>
</dbReference>
<feature type="domain" description="Putative phage tail fibre C-terminal" evidence="1">
    <location>
        <begin position="396"/>
        <end position="464"/>
    </location>
</feature>
<dbReference type="Pfam" id="PF26209">
    <property type="entry name" value="Phage_phiTE_241_C"/>
    <property type="match status" value="1"/>
</dbReference>
<protein>
    <recommendedName>
        <fullName evidence="1">Putative phage tail fibre C-terminal domain-containing protein</fullName>
    </recommendedName>
</protein>
<name>A0A4R9LQ69_9LEPT</name>
<dbReference type="OrthoDB" id="346134at2"/>
<evidence type="ECO:0000313" key="2">
    <source>
        <dbReference type="EMBL" id="TGN09765.1"/>
    </source>
</evidence>
<proteinExistence type="predicted"/>
<dbReference type="Proteomes" id="UP000298264">
    <property type="component" value="Unassembled WGS sequence"/>
</dbReference>
<keyword evidence="3" id="KW-1185">Reference proteome</keyword>
<comment type="caution">
    <text evidence="2">The sequence shown here is derived from an EMBL/GenBank/DDBJ whole genome shotgun (WGS) entry which is preliminary data.</text>
</comment>
<accession>A0A4R9LQ69</accession>
<sequence>MAFLGGPGSPFYDAWFQSWADDPDYPPGDGRLTGVLGDYVGDTLTQAVWDVIQGLTEMGGSLSDLGTGVSNLSSGLTNEIEAREESFEYLVQRLENLLYDPIPPEDDLDGLRIELHQFVEVFSMDQVDGLEQRFALFTNALSGKISDLSAATGTGITIDKQNPAFPIITQNRPAWDQIQSKPSIQLLSEKNQPYGYAGLEAGGILHINKIPSGVERQSNKGTPNGYPELDVNGKVPVSQTYNQNPSAIIVNNITARNALIPTLTGVTQVWVRDATEDPTVSLEAAGYLWDHPNTTWIKISEAESLDIVLQWANITGKPSTFTPSPHSHSITDITSLQSALDGKRNNGAIDATDITETGDKYFHTFNDKRLWNNETAAGGNISGNVSFSGFNQNRTYEATLTGNTTFTTVSGGTKGNVYVMVFTQDATGGRTITLPSNVKIPSGESIDLAANKISILTMFYNGTNYLGSWKKGW</sequence>